<gene>
    <name evidence="1" type="ORF">K435DRAFT_622613</name>
</gene>
<dbReference type="Gene3D" id="1.20.1280.50">
    <property type="match status" value="1"/>
</dbReference>
<feature type="non-terminal residue" evidence="1">
    <location>
        <position position="1"/>
    </location>
</feature>
<dbReference type="AlphaFoldDB" id="A0A4S8M632"/>
<accession>A0A4S8M632</accession>
<organism evidence="1 2">
    <name type="scientific">Dendrothele bispora (strain CBS 962.96)</name>
    <dbReference type="NCBI Taxonomy" id="1314807"/>
    <lineage>
        <taxon>Eukaryota</taxon>
        <taxon>Fungi</taxon>
        <taxon>Dikarya</taxon>
        <taxon>Basidiomycota</taxon>
        <taxon>Agaricomycotina</taxon>
        <taxon>Agaricomycetes</taxon>
        <taxon>Agaricomycetidae</taxon>
        <taxon>Agaricales</taxon>
        <taxon>Agaricales incertae sedis</taxon>
        <taxon>Dendrothele</taxon>
    </lineage>
</organism>
<keyword evidence="2" id="KW-1185">Reference proteome</keyword>
<evidence type="ECO:0000313" key="1">
    <source>
        <dbReference type="EMBL" id="THU97719.1"/>
    </source>
</evidence>
<dbReference type="OrthoDB" id="2939176at2759"/>
<reference evidence="1 2" key="1">
    <citation type="journal article" date="2019" name="Nat. Ecol. Evol.">
        <title>Megaphylogeny resolves global patterns of mushroom evolution.</title>
        <authorList>
            <person name="Varga T."/>
            <person name="Krizsan K."/>
            <person name="Foldi C."/>
            <person name="Dima B."/>
            <person name="Sanchez-Garcia M."/>
            <person name="Sanchez-Ramirez S."/>
            <person name="Szollosi G.J."/>
            <person name="Szarkandi J.G."/>
            <person name="Papp V."/>
            <person name="Albert L."/>
            <person name="Andreopoulos W."/>
            <person name="Angelini C."/>
            <person name="Antonin V."/>
            <person name="Barry K.W."/>
            <person name="Bougher N.L."/>
            <person name="Buchanan P."/>
            <person name="Buyck B."/>
            <person name="Bense V."/>
            <person name="Catcheside P."/>
            <person name="Chovatia M."/>
            <person name="Cooper J."/>
            <person name="Damon W."/>
            <person name="Desjardin D."/>
            <person name="Finy P."/>
            <person name="Geml J."/>
            <person name="Haridas S."/>
            <person name="Hughes K."/>
            <person name="Justo A."/>
            <person name="Karasinski D."/>
            <person name="Kautmanova I."/>
            <person name="Kiss B."/>
            <person name="Kocsube S."/>
            <person name="Kotiranta H."/>
            <person name="LaButti K.M."/>
            <person name="Lechner B.E."/>
            <person name="Liimatainen K."/>
            <person name="Lipzen A."/>
            <person name="Lukacs Z."/>
            <person name="Mihaltcheva S."/>
            <person name="Morgado L.N."/>
            <person name="Niskanen T."/>
            <person name="Noordeloos M.E."/>
            <person name="Ohm R.A."/>
            <person name="Ortiz-Santana B."/>
            <person name="Ovrebo C."/>
            <person name="Racz N."/>
            <person name="Riley R."/>
            <person name="Savchenko A."/>
            <person name="Shiryaev A."/>
            <person name="Soop K."/>
            <person name="Spirin V."/>
            <person name="Szebenyi C."/>
            <person name="Tomsovsky M."/>
            <person name="Tulloss R.E."/>
            <person name="Uehling J."/>
            <person name="Grigoriev I.V."/>
            <person name="Vagvolgyi C."/>
            <person name="Papp T."/>
            <person name="Martin F.M."/>
            <person name="Miettinen O."/>
            <person name="Hibbett D.S."/>
            <person name="Nagy L.G."/>
        </authorList>
    </citation>
    <scope>NUCLEOTIDE SEQUENCE [LARGE SCALE GENOMIC DNA]</scope>
    <source>
        <strain evidence="1 2">CBS 962.96</strain>
    </source>
</reference>
<proteinExistence type="predicted"/>
<dbReference type="EMBL" id="ML179150">
    <property type="protein sequence ID" value="THU97719.1"/>
    <property type="molecule type" value="Genomic_DNA"/>
</dbReference>
<feature type="non-terminal residue" evidence="1">
    <location>
        <position position="92"/>
    </location>
</feature>
<evidence type="ECO:0000313" key="2">
    <source>
        <dbReference type="Proteomes" id="UP000297245"/>
    </source>
</evidence>
<name>A0A4S8M632_DENBC</name>
<sequence length="92" mass="10209">RELASTDSQIRDARALLADLQTQRCALVTVLDLVNNLHAPVRRLPVEILTIIFYLCVSSGRSREKAGIFDAVRIASVCASWRSTALADARLW</sequence>
<dbReference type="Proteomes" id="UP000297245">
    <property type="component" value="Unassembled WGS sequence"/>
</dbReference>
<protein>
    <submittedName>
        <fullName evidence="1">Uncharacterized protein</fullName>
    </submittedName>
</protein>